<dbReference type="AlphaFoldDB" id="A0A099HZZ0"/>
<gene>
    <name evidence="2" type="ORF">CIAN88_22960</name>
</gene>
<feature type="transmembrane region" description="Helical" evidence="1">
    <location>
        <begin position="21"/>
        <end position="40"/>
    </location>
</feature>
<proteinExistence type="predicted"/>
<keyword evidence="1" id="KW-0812">Transmembrane</keyword>
<evidence type="ECO:0000313" key="2">
    <source>
        <dbReference type="EMBL" id="KGJ51035.1"/>
    </source>
</evidence>
<accession>A0A099HZZ0</accession>
<protein>
    <recommendedName>
        <fullName evidence="4">PrgI family protein</fullName>
    </recommendedName>
</protein>
<dbReference type="RefSeq" id="WP_044908591.1">
    <property type="nucleotide sequence ID" value="NZ_JQIF01000174.1"/>
</dbReference>
<reference evidence="2 3" key="1">
    <citation type="submission" date="2014-08" db="EMBL/GenBank/DDBJ databases">
        <title>Clostridium innocuum, an unnegligible vancomycin-resistant pathogen causing extra-intestinal infections.</title>
        <authorList>
            <person name="Feng Y."/>
            <person name="Chiu C.-H."/>
        </authorList>
    </citation>
    <scope>NUCLEOTIDE SEQUENCE [LARGE SCALE GENOMIC DNA]</scope>
    <source>
        <strain evidence="2 3">AN88</strain>
    </source>
</reference>
<name>A0A099HZZ0_CLOIN</name>
<keyword evidence="1" id="KW-1133">Transmembrane helix</keyword>
<sequence length="106" mass="12675">MRFYSPKNFKKGRHLGGMFRWIDIALFGIATLLFIPAFLFNMTGDTVNIPLLMLTLLLYGIVIVLIQPFPPIYHNFLVFFYLQYLYIRRQKEYIWGGIVKYEEKEE</sequence>
<comment type="caution">
    <text evidence="2">The sequence shown here is derived from an EMBL/GenBank/DDBJ whole genome shotgun (WGS) entry which is preliminary data.</text>
</comment>
<evidence type="ECO:0000256" key="1">
    <source>
        <dbReference type="SAM" id="Phobius"/>
    </source>
</evidence>
<dbReference type="Proteomes" id="UP000030008">
    <property type="component" value="Unassembled WGS sequence"/>
</dbReference>
<evidence type="ECO:0008006" key="4">
    <source>
        <dbReference type="Google" id="ProtNLM"/>
    </source>
</evidence>
<feature type="transmembrane region" description="Helical" evidence="1">
    <location>
        <begin position="52"/>
        <end position="82"/>
    </location>
</feature>
<keyword evidence="1" id="KW-0472">Membrane</keyword>
<evidence type="ECO:0000313" key="3">
    <source>
        <dbReference type="Proteomes" id="UP000030008"/>
    </source>
</evidence>
<dbReference type="EMBL" id="JQIF01000174">
    <property type="protein sequence ID" value="KGJ51035.1"/>
    <property type="molecule type" value="Genomic_DNA"/>
</dbReference>
<organism evidence="2 3">
    <name type="scientific">Clostridium innocuum</name>
    <dbReference type="NCBI Taxonomy" id="1522"/>
    <lineage>
        <taxon>Bacteria</taxon>
        <taxon>Bacillati</taxon>
        <taxon>Bacillota</taxon>
        <taxon>Clostridia</taxon>
        <taxon>Eubacteriales</taxon>
        <taxon>Clostridiaceae</taxon>
        <taxon>Clostridium</taxon>
    </lineage>
</organism>